<dbReference type="AlphaFoldDB" id="A0AAE3QHN6"/>
<accession>A0AAE3QHN6</accession>
<protein>
    <submittedName>
        <fullName evidence="1">Uncharacterized protein</fullName>
    </submittedName>
</protein>
<dbReference type="EMBL" id="JALDYZ010000028">
    <property type="protein sequence ID" value="MDI7925216.1"/>
    <property type="molecule type" value="Genomic_DNA"/>
</dbReference>
<name>A0AAE3QHN6_9HYPH</name>
<evidence type="ECO:0000313" key="2">
    <source>
        <dbReference type="Proteomes" id="UP001161580"/>
    </source>
</evidence>
<gene>
    <name evidence="1" type="ORF">MRS75_24550</name>
</gene>
<keyword evidence="2" id="KW-1185">Reference proteome</keyword>
<reference evidence="1" key="1">
    <citation type="submission" date="2022-03" db="EMBL/GenBank/DDBJ databases">
        <title>Fererhizobium litorale gen. nov., sp. nov., isolated from sandy sediments of the Sea of Japan seashore.</title>
        <authorList>
            <person name="Romanenko L."/>
            <person name="Kurilenko V."/>
            <person name="Otstavnykh N."/>
            <person name="Svetashev V."/>
            <person name="Tekutyeva L."/>
            <person name="Isaeva M."/>
            <person name="Mikhailov V."/>
        </authorList>
    </citation>
    <scope>NUCLEOTIDE SEQUENCE</scope>
    <source>
        <strain evidence="1">KMM 9576</strain>
    </source>
</reference>
<evidence type="ECO:0000313" key="1">
    <source>
        <dbReference type="EMBL" id="MDI7925216.1"/>
    </source>
</evidence>
<sequence length="84" mass="9621">MAEADTGLRNIDDAVWRRLVNVAARRLFCRSASAAPSLDRELRALSAGILQSYPMEFGIGSIKETTIFLRKTKRWRLPMDFFMN</sequence>
<proteinExistence type="predicted"/>
<dbReference type="RefSeq" id="WP_311789639.1">
    <property type="nucleotide sequence ID" value="NZ_JALDYY010000037.1"/>
</dbReference>
<comment type="caution">
    <text evidence="1">The sequence shown here is derived from an EMBL/GenBank/DDBJ whole genome shotgun (WGS) entry which is preliminary data.</text>
</comment>
<organism evidence="1 2">
    <name type="scientific">Ferirhizobium litorale</name>
    <dbReference type="NCBI Taxonomy" id="2927786"/>
    <lineage>
        <taxon>Bacteria</taxon>
        <taxon>Pseudomonadati</taxon>
        <taxon>Pseudomonadota</taxon>
        <taxon>Alphaproteobacteria</taxon>
        <taxon>Hyphomicrobiales</taxon>
        <taxon>Rhizobiaceae</taxon>
        <taxon>Ferirhizobium</taxon>
    </lineage>
</organism>
<dbReference type="Proteomes" id="UP001161580">
    <property type="component" value="Unassembled WGS sequence"/>
</dbReference>